<protein>
    <submittedName>
        <fullName evidence="2">CopG-like domain-containing protein DNA-binding</fullName>
    </submittedName>
</protein>
<keyword evidence="2" id="KW-0614">Plasmid</keyword>
<accession>K9VR08</accession>
<dbReference type="GO" id="GO:0003677">
    <property type="term" value="F:DNA binding"/>
    <property type="evidence" value="ECO:0007669"/>
    <property type="project" value="UniProtKB-KW"/>
</dbReference>
<evidence type="ECO:0000313" key="3">
    <source>
        <dbReference type="Proteomes" id="UP000010478"/>
    </source>
</evidence>
<reference evidence="2 3" key="1">
    <citation type="submission" date="2012-05" db="EMBL/GenBank/DDBJ databases">
        <title>Finished plasmid 1 of genome of Oscillatoria sp. PCC 7112.</title>
        <authorList>
            <consortium name="US DOE Joint Genome Institute"/>
            <person name="Gugger M."/>
            <person name="Coursin T."/>
            <person name="Rippka R."/>
            <person name="Tandeau De Marsac N."/>
            <person name="Huntemann M."/>
            <person name="Wei C.-L."/>
            <person name="Han J."/>
            <person name="Detter J.C."/>
            <person name="Han C."/>
            <person name="Tapia R."/>
            <person name="Davenport K."/>
            <person name="Daligault H."/>
            <person name="Erkkila T."/>
            <person name="Gu W."/>
            <person name="Munk A.C.C."/>
            <person name="Teshima H."/>
            <person name="Xu Y."/>
            <person name="Chain P."/>
            <person name="Chen A."/>
            <person name="Krypides N."/>
            <person name="Mavromatis K."/>
            <person name="Markowitz V."/>
            <person name="Szeto E."/>
            <person name="Ivanova N."/>
            <person name="Mikhailova N."/>
            <person name="Ovchinnikova G."/>
            <person name="Pagani I."/>
            <person name="Pati A."/>
            <person name="Goodwin L."/>
            <person name="Peters L."/>
            <person name="Pitluck S."/>
            <person name="Woyke T."/>
            <person name="Kerfeld C."/>
        </authorList>
    </citation>
    <scope>NUCLEOTIDE SEQUENCE [LARGE SCALE GENOMIC DNA]</scope>
    <source>
        <strain evidence="2 3">PCC 7112</strain>
        <plasmid evidence="2 3">pOSC7112.01</plasmid>
    </source>
</reference>
<dbReference type="Proteomes" id="UP000010478">
    <property type="component" value="Plasmid pOSC7112.01"/>
</dbReference>
<dbReference type="RefSeq" id="WP_015211691.1">
    <property type="nucleotide sequence ID" value="NC_019763.1"/>
</dbReference>
<dbReference type="CDD" id="cd22231">
    <property type="entry name" value="RHH_NikR_HicB-like"/>
    <property type="match status" value="1"/>
</dbReference>
<gene>
    <name evidence="2" type="ORF">Osc7112_6359</name>
</gene>
<keyword evidence="2" id="KW-0238">DNA-binding</keyword>
<dbReference type="InterPro" id="IPR010985">
    <property type="entry name" value="Ribbon_hlx_hlx"/>
</dbReference>
<dbReference type="InterPro" id="IPR013321">
    <property type="entry name" value="Arc_rbn_hlx_hlx"/>
</dbReference>
<evidence type="ECO:0000313" key="2">
    <source>
        <dbReference type="EMBL" id="AFZ10518.1"/>
    </source>
</evidence>
<evidence type="ECO:0000259" key="1">
    <source>
        <dbReference type="Pfam" id="PF01402"/>
    </source>
</evidence>
<sequence>MSQETQKVFPRMTCSLSNELLHDIDKICYEHRVNRSEFVREALTTYLKYFHAQAHKINTSNEESLVV</sequence>
<dbReference type="GO" id="GO:0006355">
    <property type="term" value="P:regulation of DNA-templated transcription"/>
    <property type="evidence" value="ECO:0007669"/>
    <property type="project" value="InterPro"/>
</dbReference>
<dbReference type="SUPFAM" id="SSF47598">
    <property type="entry name" value="Ribbon-helix-helix"/>
    <property type="match status" value="1"/>
</dbReference>
<dbReference type="EMBL" id="CP003615">
    <property type="protein sequence ID" value="AFZ10518.1"/>
    <property type="molecule type" value="Genomic_DNA"/>
</dbReference>
<organism evidence="2 3">
    <name type="scientific">Phormidium nigroviride PCC 7112</name>
    <dbReference type="NCBI Taxonomy" id="179408"/>
    <lineage>
        <taxon>Bacteria</taxon>
        <taxon>Bacillati</taxon>
        <taxon>Cyanobacteriota</taxon>
        <taxon>Cyanophyceae</taxon>
        <taxon>Oscillatoriophycideae</taxon>
        <taxon>Oscillatoriales</taxon>
        <taxon>Oscillatoriaceae</taxon>
        <taxon>Phormidium</taxon>
    </lineage>
</organism>
<geneLocation type="plasmid" evidence="2 3">
    <name>pOSC7112.01</name>
</geneLocation>
<feature type="domain" description="Ribbon-helix-helix protein CopG" evidence="1">
    <location>
        <begin position="15"/>
        <end position="48"/>
    </location>
</feature>
<dbReference type="HOGENOM" id="CLU_2808298_0_0_3"/>
<dbReference type="InterPro" id="IPR002145">
    <property type="entry name" value="CopG"/>
</dbReference>
<name>K9VR08_9CYAN</name>
<dbReference type="AlphaFoldDB" id="K9VR08"/>
<dbReference type="Pfam" id="PF01402">
    <property type="entry name" value="RHH_1"/>
    <property type="match status" value="1"/>
</dbReference>
<dbReference type="Gene3D" id="1.10.1220.10">
    <property type="entry name" value="Met repressor-like"/>
    <property type="match status" value="1"/>
</dbReference>
<keyword evidence="3" id="KW-1185">Reference proteome</keyword>
<proteinExistence type="predicted"/>
<dbReference type="KEGG" id="oni:Osc7112_6359"/>